<accession>A0A0P1BQD2</accession>
<dbReference type="EMBL" id="CCYA01000277">
    <property type="protein sequence ID" value="CEH19111.1"/>
    <property type="molecule type" value="Genomic_DNA"/>
</dbReference>
<organism evidence="2 3">
    <name type="scientific">Ceraceosorus bombacis</name>
    <dbReference type="NCBI Taxonomy" id="401625"/>
    <lineage>
        <taxon>Eukaryota</taxon>
        <taxon>Fungi</taxon>
        <taxon>Dikarya</taxon>
        <taxon>Basidiomycota</taxon>
        <taxon>Ustilaginomycotina</taxon>
        <taxon>Exobasidiomycetes</taxon>
        <taxon>Ceraceosorales</taxon>
        <taxon>Ceraceosoraceae</taxon>
        <taxon>Ceraceosorus</taxon>
    </lineage>
</organism>
<name>A0A0P1BQD2_9BASI</name>
<dbReference type="Proteomes" id="UP000054845">
    <property type="component" value="Unassembled WGS sequence"/>
</dbReference>
<evidence type="ECO:0000313" key="3">
    <source>
        <dbReference type="Proteomes" id="UP000054845"/>
    </source>
</evidence>
<evidence type="ECO:0000313" key="2">
    <source>
        <dbReference type="EMBL" id="CEH19111.1"/>
    </source>
</evidence>
<evidence type="ECO:0000256" key="1">
    <source>
        <dbReference type="SAM" id="MobiDB-lite"/>
    </source>
</evidence>
<proteinExistence type="predicted"/>
<feature type="compositionally biased region" description="Basic and acidic residues" evidence="1">
    <location>
        <begin position="98"/>
        <end position="110"/>
    </location>
</feature>
<feature type="region of interest" description="Disordered" evidence="1">
    <location>
        <begin position="1"/>
        <end position="20"/>
    </location>
</feature>
<dbReference type="AlphaFoldDB" id="A0A0P1BQD2"/>
<feature type="region of interest" description="Disordered" evidence="1">
    <location>
        <begin position="87"/>
        <end position="110"/>
    </location>
</feature>
<sequence length="110" mass="12381">MGHHRRSNVPRCASTQRDPQAAYRSITSLRSASSSCHSWHRLLFHRARLFGRAALSRIAARKPCEHHSHTTLDLAFQLTLIKLKKDSARPALPAKPVPDSKEDVPILADR</sequence>
<protein>
    <submittedName>
        <fullName evidence="2">Uncharacterized protein</fullName>
    </submittedName>
</protein>
<reference evidence="2 3" key="1">
    <citation type="submission" date="2014-09" db="EMBL/GenBank/DDBJ databases">
        <authorList>
            <person name="Magalhaes I.L.F."/>
            <person name="Oliveira U."/>
            <person name="Santos F.R."/>
            <person name="Vidigal T.H.D.A."/>
            <person name="Brescovit A.D."/>
            <person name="Santos A.J."/>
        </authorList>
    </citation>
    <scope>NUCLEOTIDE SEQUENCE [LARGE SCALE GENOMIC DNA]</scope>
</reference>
<keyword evidence="3" id="KW-1185">Reference proteome</keyword>